<dbReference type="InterPro" id="IPR018479">
    <property type="entry name" value="Lrs4/Mde4"/>
</dbReference>
<dbReference type="OrthoDB" id="4058956at2759"/>
<dbReference type="RefSeq" id="XP_022630466.1">
    <property type="nucleotide sequence ID" value="XM_022770561.1"/>
</dbReference>
<gene>
    <name evidence="3" type="ORF">LALA0_S10e06062g</name>
</gene>
<dbReference type="STRING" id="1245769.A0A0C7NEW9"/>
<dbReference type="Proteomes" id="UP000054304">
    <property type="component" value="Unassembled WGS sequence"/>
</dbReference>
<feature type="coiled-coil region" evidence="1">
    <location>
        <begin position="68"/>
        <end position="95"/>
    </location>
</feature>
<feature type="region of interest" description="Disordered" evidence="2">
    <location>
        <begin position="203"/>
        <end position="250"/>
    </location>
</feature>
<reference evidence="3 4" key="1">
    <citation type="submission" date="2014-12" db="EMBL/GenBank/DDBJ databases">
        <authorList>
            <person name="Neuveglise Cecile"/>
        </authorList>
    </citation>
    <scope>NUCLEOTIDE SEQUENCE [LARGE SCALE GENOMIC DNA]</scope>
    <source>
        <strain evidence="3 4">CBS 12615</strain>
    </source>
</reference>
<dbReference type="AlphaFoldDB" id="A0A0C7NEW9"/>
<name>A0A0C7NEW9_9SACH</name>
<evidence type="ECO:0000313" key="3">
    <source>
        <dbReference type="EMBL" id="CEP64257.1"/>
    </source>
</evidence>
<dbReference type="GeneID" id="34687804"/>
<evidence type="ECO:0000256" key="1">
    <source>
        <dbReference type="SAM" id="Coils"/>
    </source>
</evidence>
<dbReference type="Pfam" id="PF10422">
    <property type="entry name" value="LRS4"/>
    <property type="match status" value="1"/>
</dbReference>
<evidence type="ECO:0000256" key="2">
    <source>
        <dbReference type="SAM" id="MobiDB-lite"/>
    </source>
</evidence>
<feature type="compositionally biased region" description="Basic residues" evidence="2">
    <location>
        <begin position="230"/>
        <end position="240"/>
    </location>
</feature>
<keyword evidence="4" id="KW-1185">Reference proteome</keyword>
<evidence type="ECO:0000313" key="4">
    <source>
        <dbReference type="Proteomes" id="UP000054304"/>
    </source>
</evidence>
<proteinExistence type="predicted"/>
<dbReference type="EMBL" id="LN736369">
    <property type="protein sequence ID" value="CEP64257.1"/>
    <property type="molecule type" value="Genomic_DNA"/>
</dbReference>
<accession>A0A0C7NEW9</accession>
<protein>
    <submittedName>
        <fullName evidence="3">LALA0S10e06062g1_1</fullName>
    </submittedName>
</protein>
<dbReference type="HOGENOM" id="CLU_080754_0_0_1"/>
<sequence length="250" mass="27933">MSTSLQLLANYYEAVLESERIYNEHSHDDHPLTKRSVDPENRDSMLVKETISLQRQVAQSIHECNVLKQENERQRQIHKTQIALLESKLDNARKNSAKSKEGALAETVNGGSDKVHLLSPLGKDKQQAKNPPEPRNIGKALARAVKNAPADLNGGLRQAISKNRGTLFDEDTNEMAENSQETSFLTSVKDKFKLADIVLPKDNHLSASSGDSDDKVGANPVPQKNQQSPQRKRRLIKKRIQNVDTDSENL</sequence>
<keyword evidence="1" id="KW-0175">Coiled coil</keyword>
<organism evidence="3 4">
    <name type="scientific">Lachancea lanzarotensis</name>
    <dbReference type="NCBI Taxonomy" id="1245769"/>
    <lineage>
        <taxon>Eukaryota</taxon>
        <taxon>Fungi</taxon>
        <taxon>Dikarya</taxon>
        <taxon>Ascomycota</taxon>
        <taxon>Saccharomycotina</taxon>
        <taxon>Saccharomycetes</taxon>
        <taxon>Saccharomycetales</taxon>
        <taxon>Saccharomycetaceae</taxon>
        <taxon>Lachancea</taxon>
    </lineage>
</organism>